<dbReference type="PhylomeDB" id="B3S366"/>
<dbReference type="OMA" id="KSAIDDC"/>
<name>B3S366_TRIAD</name>
<feature type="domain" description="Serine/threonine-protein kinase BSK1-like TPR repeats" evidence="3">
    <location>
        <begin position="49"/>
        <end position="129"/>
    </location>
</feature>
<dbReference type="PANTHER" id="PTHR46014:SF1">
    <property type="entry name" value="TETRATRICOPEPTIDE REPEAT PROTEIN 1"/>
    <property type="match status" value="1"/>
</dbReference>
<evidence type="ECO:0000313" key="5">
    <source>
        <dbReference type="Proteomes" id="UP000009022"/>
    </source>
</evidence>
<dbReference type="InterPro" id="IPR052769">
    <property type="entry name" value="TPR_domain_protein"/>
</dbReference>
<proteinExistence type="predicted"/>
<dbReference type="PANTHER" id="PTHR46014">
    <property type="entry name" value="TETRATRICOPEPTIDE REPEAT PROTEIN 1"/>
    <property type="match status" value="1"/>
</dbReference>
<dbReference type="AlphaFoldDB" id="B3S366"/>
<dbReference type="Proteomes" id="UP000009022">
    <property type="component" value="Unassembled WGS sequence"/>
</dbReference>
<evidence type="ECO:0000256" key="2">
    <source>
        <dbReference type="SAM" id="MobiDB-lite"/>
    </source>
</evidence>
<feature type="repeat" description="TPR" evidence="1">
    <location>
        <begin position="96"/>
        <end position="129"/>
    </location>
</feature>
<evidence type="ECO:0000256" key="1">
    <source>
        <dbReference type="PROSITE-ProRule" id="PRU00339"/>
    </source>
</evidence>
<organism evidence="4 5">
    <name type="scientific">Trichoplax adhaerens</name>
    <name type="common">Trichoplax reptans</name>
    <dbReference type="NCBI Taxonomy" id="10228"/>
    <lineage>
        <taxon>Eukaryota</taxon>
        <taxon>Metazoa</taxon>
        <taxon>Placozoa</taxon>
        <taxon>Uniplacotomia</taxon>
        <taxon>Trichoplacea</taxon>
        <taxon>Trichoplacidae</taxon>
        <taxon>Trichoplax</taxon>
    </lineage>
</organism>
<dbReference type="PROSITE" id="PS50005">
    <property type="entry name" value="TPR"/>
    <property type="match status" value="1"/>
</dbReference>
<dbReference type="InterPro" id="IPR058209">
    <property type="entry name" value="TPR_BSK1_C"/>
</dbReference>
<reference evidence="4 5" key="1">
    <citation type="journal article" date="2008" name="Nature">
        <title>The Trichoplax genome and the nature of placozoans.</title>
        <authorList>
            <person name="Srivastava M."/>
            <person name="Begovic E."/>
            <person name="Chapman J."/>
            <person name="Putnam N.H."/>
            <person name="Hellsten U."/>
            <person name="Kawashima T."/>
            <person name="Kuo A."/>
            <person name="Mitros T."/>
            <person name="Salamov A."/>
            <person name="Carpenter M.L."/>
            <person name="Signorovitch A.Y."/>
            <person name="Moreno M.A."/>
            <person name="Kamm K."/>
            <person name="Grimwood J."/>
            <person name="Schmutz J."/>
            <person name="Shapiro H."/>
            <person name="Grigoriev I.V."/>
            <person name="Buss L.W."/>
            <person name="Schierwater B."/>
            <person name="Dellaporta S.L."/>
            <person name="Rokhsar D.S."/>
        </authorList>
    </citation>
    <scope>NUCLEOTIDE SEQUENCE [LARGE SCALE GENOMIC DNA]</scope>
    <source>
        <strain evidence="4 5">Grell-BS-1999</strain>
    </source>
</reference>
<dbReference type="GeneID" id="6755814"/>
<feature type="region of interest" description="Disordered" evidence="2">
    <location>
        <begin position="1"/>
        <end position="33"/>
    </location>
</feature>
<dbReference type="Pfam" id="PF25575">
    <property type="entry name" value="TPR_BSK1_C"/>
    <property type="match status" value="1"/>
</dbReference>
<dbReference type="SMART" id="SM00028">
    <property type="entry name" value="TPR"/>
    <property type="match status" value="3"/>
</dbReference>
<dbReference type="InterPro" id="IPR019734">
    <property type="entry name" value="TPR_rpt"/>
</dbReference>
<protein>
    <recommendedName>
        <fullName evidence="3">Serine/threonine-protein kinase BSK1-like TPR repeats domain-containing protein</fullName>
    </recommendedName>
</protein>
<accession>B3S366</accession>
<dbReference type="CTD" id="6755814"/>
<evidence type="ECO:0000259" key="3">
    <source>
        <dbReference type="Pfam" id="PF25575"/>
    </source>
</evidence>
<dbReference type="InParanoid" id="B3S366"/>
<dbReference type="EMBL" id="DS985248">
    <property type="protein sequence ID" value="EDV22918.1"/>
    <property type="molecule type" value="Genomic_DNA"/>
</dbReference>
<dbReference type="KEGG" id="tad:TRIADDRAFT_58613"/>
<dbReference type="RefSeq" id="XP_002114784.1">
    <property type="nucleotide sequence ID" value="XM_002114748.1"/>
</dbReference>
<keyword evidence="5" id="KW-1185">Reference proteome</keyword>
<dbReference type="HOGENOM" id="CLU_058463_3_1_1"/>
<sequence length="227" mass="26254">MATDQREERSLDETKDLSSEDDVSKEVKEEKMNKMEITAEKEALLTDDEKQEQKRLALEWKSKGNAAFEIQDYKDAIECYSEAIYKCLPSMISDRAIFYSNRAACYMKLSRHEEALNDCNAALDLNPDYVKVLLRRAQTYEALDKLDEALQDYQSVANKDSSNKMAREAVMRLPNEIKERNERLKDEMIGKLKDLGNMILNPFGLSTDNFKLNKDPTTDSYSVKFEK</sequence>
<gene>
    <name evidence="4" type="ORF">TRIADDRAFT_58613</name>
</gene>
<dbReference type="FunCoup" id="B3S366">
    <property type="interactions" value="1525"/>
</dbReference>
<dbReference type="InterPro" id="IPR011990">
    <property type="entry name" value="TPR-like_helical_dom_sf"/>
</dbReference>
<dbReference type="STRING" id="10228.B3S366"/>
<keyword evidence="1" id="KW-0802">TPR repeat</keyword>
<dbReference type="Gene3D" id="1.25.40.10">
    <property type="entry name" value="Tetratricopeptide repeat domain"/>
    <property type="match status" value="1"/>
</dbReference>
<dbReference type="OrthoDB" id="1872379at2759"/>
<evidence type="ECO:0000313" key="4">
    <source>
        <dbReference type="EMBL" id="EDV22918.1"/>
    </source>
</evidence>
<dbReference type="SUPFAM" id="SSF48452">
    <property type="entry name" value="TPR-like"/>
    <property type="match status" value="1"/>
</dbReference>
<dbReference type="eggNOG" id="KOG4234">
    <property type="taxonomic scope" value="Eukaryota"/>
</dbReference>